<dbReference type="Pfam" id="PF00400">
    <property type="entry name" value="WD40"/>
    <property type="match status" value="3"/>
</dbReference>
<dbReference type="STRING" id="4232.A0A251VFX3"/>
<gene>
    <name evidence="11" type="ORF">HannXRQ_Chr02g0041931</name>
    <name evidence="10" type="ORF">HanXRQr2_Chr02g0063821</name>
</gene>
<proteinExistence type="predicted"/>
<evidence type="ECO:0000256" key="8">
    <source>
        <dbReference type="SAM" id="MobiDB-lite"/>
    </source>
</evidence>
<dbReference type="Gene3D" id="3.30.40.10">
    <property type="entry name" value="Zinc/RING finger domain, C3HC4 (zinc finger)"/>
    <property type="match status" value="1"/>
</dbReference>
<sequence length="780" mass="85782">METAECPVCLQEFSGEKTIPRVLGCGHSVCECCLVELPKPAAFPNTIRCPACTQLLPYTTPYALPKNIDLLRLLSPNPKPKPKPKPHPHPHPHPPAAADNLWPHDFFSHWKDWIAPDGKAVCSKASSSLKTNNLVSLFKIAHSENENENGSRFFNYSYLAKAMSILFQMGDGALAQLDLILTSTLMEHRICSASGLWYNSQDHSLYLACQRKQTTLFNSDIQPHISSTFAIIAMELCETLSGLHHAELVAGCTSSSCFGIDDFGHISIDLNQVLTIGRRLQEAVVSNDSLSSVISEINAFPSPELLIEFLRKEGTVDLEFPCTVGYSSDLWSLVCVLLWFLLGKPFVEETCDFLCNYLHKLVKGNVCDCEGLHVAWLDKVSSLLDSKLDSSYVLMKELLCKCLCHDPGTRPLVNDLWKCMRELIISPKYDVTLTKTTTGSTCHCLLLGDLLWSSNKVDDNKGMMNKTSVVRSDVIEGVCKNSLACTELKGHLDCISGLAIGGGFLFSSSFDKTINVWSLEGLNHVRTLKGHEHKVMALVFVEREVPLCISGDNGGVIFIWGIEDEKPIRRMNEEKDWRYSGIHALAAAVSGSDYFYTGSGDKSVKAWSMHDYSLSFTMNGHKSVVCTLAVCNGVLYSGSWDGTIRLWCLSDHSPLAVLGEEDTSTCGSVLSLAAHTHTLVAAHENGHIKVWNKDVPLNPPISAHSSSIFSICMEGQWLFSGGWNKSVVVQKLSLGDESQVDVTEVGSIAGDSVITALHYWQGRLFVGHADRTIKIYSSGG</sequence>
<dbReference type="SUPFAM" id="SSF56112">
    <property type="entry name" value="Protein kinase-like (PK-like)"/>
    <property type="match status" value="1"/>
</dbReference>
<dbReference type="Proteomes" id="UP000215914">
    <property type="component" value="Chromosome 2"/>
</dbReference>
<keyword evidence="2" id="KW-0479">Metal-binding</keyword>
<dbReference type="InterPro" id="IPR011009">
    <property type="entry name" value="Kinase-like_dom_sf"/>
</dbReference>
<evidence type="ECO:0000256" key="4">
    <source>
        <dbReference type="ARBA" id="ARBA00022771"/>
    </source>
</evidence>
<evidence type="ECO:0000256" key="5">
    <source>
        <dbReference type="ARBA" id="ARBA00022833"/>
    </source>
</evidence>
<evidence type="ECO:0000259" key="9">
    <source>
        <dbReference type="PROSITE" id="PS50089"/>
    </source>
</evidence>
<reference evidence="11" key="2">
    <citation type="submission" date="2017-02" db="EMBL/GenBank/DDBJ databases">
        <title>Sunflower complete genome.</title>
        <authorList>
            <person name="Langlade N."/>
            <person name="Munos S."/>
        </authorList>
    </citation>
    <scope>NUCLEOTIDE SEQUENCE [LARGE SCALE GENOMIC DNA]</scope>
    <source>
        <tissue evidence="11">Leaves</tissue>
    </source>
</reference>
<evidence type="ECO:0000256" key="1">
    <source>
        <dbReference type="ARBA" id="ARBA00022574"/>
    </source>
</evidence>
<feature type="repeat" description="WD" evidence="7">
    <location>
        <begin position="618"/>
        <end position="657"/>
    </location>
</feature>
<dbReference type="AlphaFoldDB" id="A0A251VFX3"/>
<dbReference type="PROSITE" id="PS00518">
    <property type="entry name" value="ZF_RING_1"/>
    <property type="match status" value="1"/>
</dbReference>
<dbReference type="PANTHER" id="PTHR44489:SF11">
    <property type="entry name" value="WD REPEAT DOMAIN 86"/>
    <property type="match status" value="1"/>
</dbReference>
<reference evidence="10" key="3">
    <citation type="submission" date="2020-06" db="EMBL/GenBank/DDBJ databases">
        <title>Helianthus annuus Genome sequencing and assembly Release 2.</title>
        <authorList>
            <person name="Gouzy J."/>
            <person name="Langlade N."/>
            <person name="Munos S."/>
        </authorList>
    </citation>
    <scope>NUCLEOTIDE SEQUENCE</scope>
    <source>
        <tissue evidence="10">Leaves</tissue>
    </source>
</reference>
<accession>A0A251VFX3</accession>
<dbReference type="InParanoid" id="A0A251VFX3"/>
<feature type="domain" description="RING-type" evidence="9">
    <location>
        <begin position="6"/>
        <end position="53"/>
    </location>
</feature>
<dbReference type="InterPro" id="IPR001680">
    <property type="entry name" value="WD40_rpt"/>
</dbReference>
<dbReference type="InterPro" id="IPR020472">
    <property type="entry name" value="WD40_PAC1"/>
</dbReference>
<keyword evidence="5" id="KW-0862">Zinc</keyword>
<dbReference type="PROSITE" id="PS50089">
    <property type="entry name" value="ZF_RING_2"/>
    <property type="match status" value="1"/>
</dbReference>
<keyword evidence="10" id="KW-0418">Kinase</keyword>
<dbReference type="Gene3D" id="2.130.10.10">
    <property type="entry name" value="YVTN repeat-like/Quinoprotein amine dehydrogenase"/>
    <property type="match status" value="2"/>
</dbReference>
<dbReference type="InterPro" id="IPR015943">
    <property type="entry name" value="WD40/YVTN_repeat-like_dom_sf"/>
</dbReference>
<dbReference type="CDD" id="cd16587">
    <property type="entry name" value="RING-HC_TRIM32_C-VII"/>
    <property type="match status" value="1"/>
</dbReference>
<evidence type="ECO:0000256" key="6">
    <source>
        <dbReference type="PROSITE-ProRule" id="PRU00175"/>
    </source>
</evidence>
<reference evidence="10 12" key="1">
    <citation type="journal article" date="2017" name="Nature">
        <title>The sunflower genome provides insights into oil metabolism, flowering and Asterid evolution.</title>
        <authorList>
            <person name="Badouin H."/>
            <person name="Gouzy J."/>
            <person name="Grassa C.J."/>
            <person name="Murat F."/>
            <person name="Staton S.E."/>
            <person name="Cottret L."/>
            <person name="Lelandais-Briere C."/>
            <person name="Owens G.L."/>
            <person name="Carrere S."/>
            <person name="Mayjonade B."/>
            <person name="Legrand L."/>
            <person name="Gill N."/>
            <person name="Kane N.C."/>
            <person name="Bowers J.E."/>
            <person name="Hubner S."/>
            <person name="Bellec A."/>
            <person name="Berard A."/>
            <person name="Berges H."/>
            <person name="Blanchet N."/>
            <person name="Boniface M.C."/>
            <person name="Brunel D."/>
            <person name="Catrice O."/>
            <person name="Chaidir N."/>
            <person name="Claudel C."/>
            <person name="Donnadieu C."/>
            <person name="Faraut T."/>
            <person name="Fievet G."/>
            <person name="Helmstetter N."/>
            <person name="King M."/>
            <person name="Knapp S.J."/>
            <person name="Lai Z."/>
            <person name="Le Paslier M.C."/>
            <person name="Lippi Y."/>
            <person name="Lorenzon L."/>
            <person name="Mandel J.R."/>
            <person name="Marage G."/>
            <person name="Marchand G."/>
            <person name="Marquand E."/>
            <person name="Bret-Mestries E."/>
            <person name="Morien E."/>
            <person name="Nambeesan S."/>
            <person name="Nguyen T."/>
            <person name="Pegot-Espagnet P."/>
            <person name="Pouilly N."/>
            <person name="Raftis F."/>
            <person name="Sallet E."/>
            <person name="Schiex T."/>
            <person name="Thomas J."/>
            <person name="Vandecasteele C."/>
            <person name="Vares D."/>
            <person name="Vear F."/>
            <person name="Vautrin S."/>
            <person name="Crespi M."/>
            <person name="Mangin B."/>
            <person name="Burke J.M."/>
            <person name="Salse J."/>
            <person name="Munos S."/>
            <person name="Vincourt P."/>
            <person name="Rieseberg L.H."/>
            <person name="Langlade N.B."/>
        </authorList>
    </citation>
    <scope>NUCLEOTIDE SEQUENCE [LARGE SCALE GENOMIC DNA]</scope>
    <source>
        <strain evidence="12">cv. SF193</strain>
        <tissue evidence="10">Leaves</tissue>
    </source>
</reference>
<evidence type="ECO:0000313" key="11">
    <source>
        <dbReference type="EMBL" id="OTG34093.1"/>
    </source>
</evidence>
<keyword evidence="12" id="KW-1185">Reference proteome</keyword>
<dbReference type="EC" id="2.7.11.7" evidence="10"/>
<dbReference type="InterPro" id="IPR027370">
    <property type="entry name" value="Znf-RING_euk"/>
</dbReference>
<evidence type="ECO:0000256" key="2">
    <source>
        <dbReference type="ARBA" id="ARBA00022723"/>
    </source>
</evidence>
<organism evidence="11 12">
    <name type="scientific">Helianthus annuus</name>
    <name type="common">Common sunflower</name>
    <dbReference type="NCBI Taxonomy" id="4232"/>
    <lineage>
        <taxon>Eukaryota</taxon>
        <taxon>Viridiplantae</taxon>
        <taxon>Streptophyta</taxon>
        <taxon>Embryophyta</taxon>
        <taxon>Tracheophyta</taxon>
        <taxon>Spermatophyta</taxon>
        <taxon>Magnoliopsida</taxon>
        <taxon>eudicotyledons</taxon>
        <taxon>Gunneridae</taxon>
        <taxon>Pentapetalae</taxon>
        <taxon>asterids</taxon>
        <taxon>campanulids</taxon>
        <taxon>Asterales</taxon>
        <taxon>Asteraceae</taxon>
        <taxon>Asteroideae</taxon>
        <taxon>Heliantheae alliance</taxon>
        <taxon>Heliantheae</taxon>
        <taxon>Helianthus</taxon>
    </lineage>
</organism>
<dbReference type="InterPro" id="IPR044715">
    <property type="entry name" value="WDR86-like"/>
</dbReference>
<feature type="compositionally biased region" description="Basic residues" evidence="8">
    <location>
        <begin position="80"/>
        <end position="92"/>
    </location>
</feature>
<feature type="repeat" description="WD" evidence="7">
    <location>
        <begin position="488"/>
        <end position="527"/>
    </location>
</feature>
<evidence type="ECO:0000313" key="10">
    <source>
        <dbReference type="EMBL" id="KAF5818330.1"/>
    </source>
</evidence>
<keyword evidence="4 6" id="KW-0863">Zinc-finger</keyword>
<dbReference type="EMBL" id="CM007891">
    <property type="protein sequence ID" value="OTG34093.1"/>
    <property type="molecule type" value="Genomic_DNA"/>
</dbReference>
<dbReference type="Gramene" id="mRNA:HanXRQr2_Chr02g0063821">
    <property type="protein sequence ID" value="mRNA:HanXRQr2_Chr02g0063821"/>
    <property type="gene ID" value="HanXRQr2_Chr02g0063821"/>
</dbReference>
<dbReference type="EMBL" id="MNCJ02000317">
    <property type="protein sequence ID" value="KAF5818330.1"/>
    <property type="molecule type" value="Genomic_DNA"/>
</dbReference>
<dbReference type="PANTHER" id="PTHR44489">
    <property type="match status" value="1"/>
</dbReference>
<keyword evidence="10" id="KW-0808">Transferase</keyword>
<evidence type="ECO:0000313" key="12">
    <source>
        <dbReference type="Proteomes" id="UP000215914"/>
    </source>
</evidence>
<dbReference type="OMA" id="WKCINGS"/>
<dbReference type="PROSITE" id="PS50082">
    <property type="entry name" value="WD_REPEATS_2"/>
    <property type="match status" value="2"/>
</dbReference>
<dbReference type="PRINTS" id="PR00320">
    <property type="entry name" value="GPROTEINBRPT"/>
</dbReference>
<dbReference type="InterPro" id="IPR036322">
    <property type="entry name" value="WD40_repeat_dom_sf"/>
</dbReference>
<dbReference type="SMART" id="SM00320">
    <property type="entry name" value="WD40"/>
    <property type="match status" value="7"/>
</dbReference>
<dbReference type="OrthoDB" id="674604at2759"/>
<feature type="region of interest" description="Disordered" evidence="8">
    <location>
        <begin position="74"/>
        <end position="95"/>
    </location>
</feature>
<dbReference type="SUPFAM" id="SSF57850">
    <property type="entry name" value="RING/U-box"/>
    <property type="match status" value="1"/>
</dbReference>
<dbReference type="Gene3D" id="1.10.510.10">
    <property type="entry name" value="Transferase(Phosphotransferase) domain 1"/>
    <property type="match status" value="1"/>
</dbReference>
<evidence type="ECO:0000256" key="7">
    <source>
        <dbReference type="PROSITE-ProRule" id="PRU00221"/>
    </source>
</evidence>
<dbReference type="SMART" id="SM00184">
    <property type="entry name" value="RING"/>
    <property type="match status" value="1"/>
</dbReference>
<name>A0A251VFX3_HELAN</name>
<keyword evidence="1 7" id="KW-0853">WD repeat</keyword>
<dbReference type="SUPFAM" id="SSF50978">
    <property type="entry name" value="WD40 repeat-like"/>
    <property type="match status" value="1"/>
</dbReference>
<dbReference type="GO" id="GO:0008270">
    <property type="term" value="F:zinc ion binding"/>
    <property type="evidence" value="ECO:0007669"/>
    <property type="project" value="UniProtKB-KW"/>
</dbReference>
<dbReference type="InterPro" id="IPR013083">
    <property type="entry name" value="Znf_RING/FYVE/PHD"/>
</dbReference>
<keyword evidence="3" id="KW-0677">Repeat</keyword>
<evidence type="ECO:0000256" key="3">
    <source>
        <dbReference type="ARBA" id="ARBA00022737"/>
    </source>
</evidence>
<dbReference type="GO" id="GO:0016905">
    <property type="term" value="F:myosin heavy chain kinase activity"/>
    <property type="evidence" value="ECO:0007669"/>
    <property type="project" value="UniProtKB-EC"/>
</dbReference>
<protein>
    <submittedName>
        <fullName evidence="11">Putative zinc ion binding protein</fullName>
    </submittedName>
    <submittedName>
        <fullName evidence="10">[Myosin heavy-chain] kinase transcription factor WD40-like family</fullName>
        <ecNumber evidence="10">2.7.11.7</ecNumber>
    </submittedName>
</protein>
<dbReference type="InterPro" id="IPR017907">
    <property type="entry name" value="Znf_RING_CS"/>
</dbReference>
<dbReference type="Pfam" id="PF13445">
    <property type="entry name" value="zf-RING_UBOX"/>
    <property type="match status" value="1"/>
</dbReference>
<dbReference type="InterPro" id="IPR001841">
    <property type="entry name" value="Znf_RING"/>
</dbReference>